<keyword evidence="2" id="KW-1185">Reference proteome</keyword>
<dbReference type="Proteomes" id="UP000250266">
    <property type="component" value="Unassembled WGS sequence"/>
</dbReference>
<name>A0A8E2E3E6_9PEZI</name>
<reference evidence="1 2" key="1">
    <citation type="journal article" date="2016" name="Nat. Commun.">
        <title>Ectomycorrhizal ecology is imprinted in the genome of the dominant symbiotic fungus Cenococcum geophilum.</title>
        <authorList>
            <consortium name="DOE Joint Genome Institute"/>
            <person name="Peter M."/>
            <person name="Kohler A."/>
            <person name="Ohm R.A."/>
            <person name="Kuo A."/>
            <person name="Krutzmann J."/>
            <person name="Morin E."/>
            <person name="Arend M."/>
            <person name="Barry K.W."/>
            <person name="Binder M."/>
            <person name="Choi C."/>
            <person name="Clum A."/>
            <person name="Copeland A."/>
            <person name="Grisel N."/>
            <person name="Haridas S."/>
            <person name="Kipfer T."/>
            <person name="LaButti K."/>
            <person name="Lindquist E."/>
            <person name="Lipzen A."/>
            <person name="Maire R."/>
            <person name="Meier B."/>
            <person name="Mihaltcheva S."/>
            <person name="Molinier V."/>
            <person name="Murat C."/>
            <person name="Poggeler S."/>
            <person name="Quandt C.A."/>
            <person name="Sperisen C."/>
            <person name="Tritt A."/>
            <person name="Tisserant E."/>
            <person name="Crous P.W."/>
            <person name="Henrissat B."/>
            <person name="Nehls U."/>
            <person name="Egli S."/>
            <person name="Spatafora J.W."/>
            <person name="Grigoriev I.V."/>
            <person name="Martin F.M."/>
        </authorList>
    </citation>
    <scope>NUCLEOTIDE SEQUENCE [LARGE SCALE GENOMIC DNA]</scope>
    <source>
        <strain evidence="1 2">CBS 459.81</strain>
    </source>
</reference>
<evidence type="ECO:0000313" key="1">
    <source>
        <dbReference type="EMBL" id="OCK76687.1"/>
    </source>
</evidence>
<proteinExistence type="predicted"/>
<protein>
    <submittedName>
        <fullName evidence="1">Uncharacterized protein</fullName>
    </submittedName>
</protein>
<evidence type="ECO:0000313" key="2">
    <source>
        <dbReference type="Proteomes" id="UP000250266"/>
    </source>
</evidence>
<organism evidence="1 2">
    <name type="scientific">Lepidopterella palustris CBS 459.81</name>
    <dbReference type="NCBI Taxonomy" id="1314670"/>
    <lineage>
        <taxon>Eukaryota</taxon>
        <taxon>Fungi</taxon>
        <taxon>Dikarya</taxon>
        <taxon>Ascomycota</taxon>
        <taxon>Pezizomycotina</taxon>
        <taxon>Dothideomycetes</taxon>
        <taxon>Pleosporomycetidae</taxon>
        <taxon>Mytilinidiales</taxon>
        <taxon>Argynnaceae</taxon>
        <taxon>Lepidopterella</taxon>
    </lineage>
</organism>
<accession>A0A8E2E3E6</accession>
<sequence>MSKCDGGFNMKDMSGGSNVQDQGIETTSMHCCIQQSGTHMCHFALPSSMKSLGHLEEHGPTVLDLAKRETGDNHLPWALEDLLHVLVSWLWQLFSREKSMSSDQVLSWKEDVVPVMVALYKRVTLGYDNNMCPSFSIILKHCTETGWTALIRLSRRKWPQYQTTLKQQKLLLLYTSVNSHSCAQWRWGLVRRWLFHYPTTACKGRMNQQTRSLAIPILASFSNEIHDHWPRRLPNAWIAVEKSPNGSSCVIRCEYCTVPTDGQQARHDEVETVDGPVFDLCPKKDYRE</sequence>
<dbReference type="AlphaFoldDB" id="A0A8E2E3E6"/>
<gene>
    <name evidence="1" type="ORF">K432DRAFT_396230</name>
</gene>
<dbReference type="EMBL" id="KV745189">
    <property type="protein sequence ID" value="OCK76687.1"/>
    <property type="molecule type" value="Genomic_DNA"/>
</dbReference>